<evidence type="ECO:0000256" key="5">
    <source>
        <dbReference type="ARBA" id="ARBA00023002"/>
    </source>
</evidence>
<feature type="binding site" evidence="9">
    <location>
        <position position="290"/>
    </location>
    <ligand>
        <name>Fe cation</name>
        <dbReference type="ChEBI" id="CHEBI:24875"/>
        <label>2</label>
    </ligand>
</feature>
<dbReference type="Proteomes" id="UP001311799">
    <property type="component" value="Unassembled WGS sequence"/>
</dbReference>
<dbReference type="PANTHER" id="PTHR12697:SF5">
    <property type="entry name" value="DEOXYHYPUSINE HYDROXYLASE"/>
    <property type="match status" value="1"/>
</dbReference>
<evidence type="ECO:0000313" key="10">
    <source>
        <dbReference type="EMBL" id="KAK6588297.1"/>
    </source>
</evidence>
<keyword evidence="4" id="KW-0677">Repeat</keyword>
<evidence type="ECO:0000256" key="7">
    <source>
        <dbReference type="ARBA" id="ARBA00023033"/>
    </source>
</evidence>
<comment type="function">
    <text evidence="9">Catalyzes the hydroxylation of the N(6)-(4-aminobutyl)-L-lysine intermediate to form hypusine, an essential post-translational modification only found in mature eIF-5A factor.</text>
</comment>
<dbReference type="SUPFAM" id="SSF48371">
    <property type="entry name" value="ARM repeat"/>
    <property type="match status" value="1"/>
</dbReference>
<feature type="binding site" evidence="9">
    <location>
        <position position="289"/>
    </location>
    <ligand>
        <name>Fe cation</name>
        <dbReference type="ChEBI" id="CHEBI:24875"/>
        <label>2</label>
    </ligand>
</feature>
<evidence type="ECO:0000256" key="1">
    <source>
        <dbReference type="ARBA" id="ARBA00000068"/>
    </source>
</evidence>
<dbReference type="Gene3D" id="1.25.10.10">
    <property type="entry name" value="Leucine-rich Repeat Variant"/>
    <property type="match status" value="2"/>
</dbReference>
<dbReference type="InterPro" id="IPR004155">
    <property type="entry name" value="PBS_lyase_HEAT"/>
</dbReference>
<evidence type="ECO:0000256" key="4">
    <source>
        <dbReference type="ARBA" id="ARBA00022737"/>
    </source>
</evidence>
<evidence type="ECO:0000256" key="3">
    <source>
        <dbReference type="ARBA" id="ARBA00022723"/>
    </source>
</evidence>
<dbReference type="PANTHER" id="PTHR12697">
    <property type="entry name" value="PBS LYASE HEAT-LIKE PROTEIN"/>
    <property type="match status" value="1"/>
</dbReference>
<keyword evidence="5 9" id="KW-0560">Oxidoreductase</keyword>
<feature type="binding site" evidence="9">
    <location>
        <position position="322"/>
    </location>
    <ligand>
        <name>Fe cation</name>
        <dbReference type="ChEBI" id="CHEBI:24875"/>
        <label>2</label>
    </ligand>
</feature>
<accession>A0AAV9XWM9</accession>
<feature type="binding site" evidence="9">
    <location>
        <position position="87"/>
    </location>
    <ligand>
        <name>Fe cation</name>
        <dbReference type="ChEBI" id="CHEBI:24875"/>
        <label>1</label>
    </ligand>
</feature>
<dbReference type="SMART" id="SM00567">
    <property type="entry name" value="EZ_HEAT"/>
    <property type="match status" value="4"/>
</dbReference>
<feature type="binding site" evidence="9">
    <location>
        <position position="323"/>
    </location>
    <ligand>
        <name>Fe cation</name>
        <dbReference type="ChEBI" id="CHEBI:24875"/>
        <label>2</label>
    </ligand>
</feature>
<protein>
    <recommendedName>
        <fullName evidence="9">Deoxyhypusine hydroxylase</fullName>
        <shortName evidence="9">DOHH</shortName>
        <ecNumber evidence="9">1.14.99.29</ecNumber>
    </recommendedName>
    <alternativeName>
        <fullName evidence="9">Deoxyhypusine dioxygenase</fullName>
    </alternativeName>
    <alternativeName>
        <fullName evidence="9">Deoxyhypusine monooxygenase</fullName>
    </alternativeName>
</protein>
<gene>
    <name evidence="10" type="ORF">RS030_6743</name>
</gene>
<keyword evidence="8 9" id="KW-0386">Hypusine biosynthesis</keyword>
<evidence type="ECO:0000256" key="2">
    <source>
        <dbReference type="ARBA" id="ARBA00005041"/>
    </source>
</evidence>
<dbReference type="InterPro" id="IPR027517">
    <property type="entry name" value="Deoxyhypusine_hydroxylase"/>
</dbReference>
<keyword evidence="6 9" id="KW-0408">Iron</keyword>
<dbReference type="HAMAP" id="MF_03101">
    <property type="entry name" value="Deoxyhypusine_hydroxylase"/>
    <property type="match status" value="1"/>
</dbReference>
<comment type="pathway">
    <text evidence="2 9">Protein modification; eIF5A hypusination.</text>
</comment>
<dbReference type="GO" id="GO:0046872">
    <property type="term" value="F:metal ion binding"/>
    <property type="evidence" value="ECO:0007669"/>
    <property type="project" value="UniProtKB-KW"/>
</dbReference>
<proteinExistence type="inferred from homology"/>
<dbReference type="Pfam" id="PF13646">
    <property type="entry name" value="HEAT_2"/>
    <property type="match status" value="1"/>
</dbReference>
<organism evidence="10 11">
    <name type="scientific">Cryptosporidium xiaoi</name>
    <dbReference type="NCBI Taxonomy" id="659607"/>
    <lineage>
        <taxon>Eukaryota</taxon>
        <taxon>Sar</taxon>
        <taxon>Alveolata</taxon>
        <taxon>Apicomplexa</taxon>
        <taxon>Conoidasida</taxon>
        <taxon>Coccidia</taxon>
        <taxon>Eucoccidiorida</taxon>
        <taxon>Eimeriorina</taxon>
        <taxon>Cryptosporidiidae</taxon>
        <taxon>Cryptosporidium</taxon>
    </lineage>
</organism>
<dbReference type="GO" id="GO:0019135">
    <property type="term" value="F:deoxyhypusine monooxygenase activity"/>
    <property type="evidence" value="ECO:0007669"/>
    <property type="project" value="UniProtKB-UniRule"/>
</dbReference>
<comment type="similarity">
    <text evidence="9">Belongs to the deoxyhypusine hydroxylase family.</text>
</comment>
<dbReference type="EMBL" id="JAWDEY010000034">
    <property type="protein sequence ID" value="KAK6588297.1"/>
    <property type="molecule type" value="Genomic_DNA"/>
</dbReference>
<evidence type="ECO:0000256" key="6">
    <source>
        <dbReference type="ARBA" id="ARBA00023004"/>
    </source>
</evidence>
<keyword evidence="7 9" id="KW-0503">Monooxygenase</keyword>
<feature type="binding site" evidence="9">
    <location>
        <position position="120"/>
    </location>
    <ligand>
        <name>Fe cation</name>
        <dbReference type="ChEBI" id="CHEBI:24875"/>
        <label>1</label>
    </ligand>
</feature>
<evidence type="ECO:0000256" key="9">
    <source>
        <dbReference type="HAMAP-Rule" id="MF_03101"/>
    </source>
</evidence>
<dbReference type="EC" id="1.14.99.29" evidence="9"/>
<evidence type="ECO:0000313" key="11">
    <source>
        <dbReference type="Proteomes" id="UP001311799"/>
    </source>
</evidence>
<keyword evidence="3 9" id="KW-0479">Metal-binding</keyword>
<reference evidence="10 11" key="1">
    <citation type="submission" date="2023-10" db="EMBL/GenBank/DDBJ databases">
        <title>Comparative genomics analysis reveals potential genetic determinants of host preference in Cryptosporidium xiaoi.</title>
        <authorList>
            <person name="Xiao L."/>
            <person name="Li J."/>
        </authorList>
    </citation>
    <scope>NUCLEOTIDE SEQUENCE [LARGE SCALE GENOMIC DNA]</scope>
    <source>
        <strain evidence="10 11">52996</strain>
    </source>
</reference>
<comment type="catalytic activity">
    <reaction evidence="1 9">
        <text>[eIF5A protein]-deoxyhypusine + AH2 + O2 = [eIF5A protein]-hypusine + A + H2O</text>
        <dbReference type="Rhea" id="RHEA:14101"/>
        <dbReference type="Rhea" id="RHEA-COMP:10144"/>
        <dbReference type="Rhea" id="RHEA-COMP:12592"/>
        <dbReference type="ChEBI" id="CHEBI:13193"/>
        <dbReference type="ChEBI" id="CHEBI:15377"/>
        <dbReference type="ChEBI" id="CHEBI:15379"/>
        <dbReference type="ChEBI" id="CHEBI:17499"/>
        <dbReference type="ChEBI" id="CHEBI:82657"/>
        <dbReference type="ChEBI" id="CHEBI:91175"/>
        <dbReference type="EC" id="1.14.99.29"/>
    </reaction>
</comment>
<keyword evidence="11" id="KW-1185">Reference proteome</keyword>
<dbReference type="AlphaFoldDB" id="A0AAV9XWM9"/>
<comment type="caution">
    <text evidence="10">The sequence shown here is derived from an EMBL/GenBank/DDBJ whole genome shotgun (WGS) entry which is preliminary data.</text>
</comment>
<sequence length="399" mass="44726">MEVSVSKNELTPKLMLPGCAIKPVDGGEYQSFNIYSKEKIRDILLNREADISSKIRCLFFGRFHGDEESSEILIKSLSYSDSVLYRHEVLYVLGQMGLKSPLDHLYNILGDINEHPMVRHEAGEAIAAIGDISSIDIIEKYLNDDSPAVRETCYLAQHSLKMKSMKKEEGGSENDNLLYCEDESNDCNNISDFNAFNTRDPTPPNKSCETTQIESLVLDLLNGEMHLEKRYGALFALRNILTGVINSNQRSSLISNNLKYKNGSEMVNYIANKIAEAMEYDNKSAVFRHECAFVLGQVQVISTADSLSRVVSNIMEESMVRHEAAFALGSVGSTDPRFCNHTESEDLFNCNKDDVKRIRKLAIETLTKFSNDPDIIVSESCIVGLQTIFDETGTLEIEI</sequence>
<feature type="binding site" evidence="9">
    <location>
        <position position="121"/>
    </location>
    <ligand>
        <name>Fe cation</name>
        <dbReference type="ChEBI" id="CHEBI:24875"/>
        <label>1</label>
    </ligand>
</feature>
<name>A0AAV9XWM9_9CRYT</name>
<feature type="binding site" evidence="9">
    <location>
        <position position="88"/>
    </location>
    <ligand>
        <name>Fe cation</name>
        <dbReference type="ChEBI" id="CHEBI:24875"/>
        <label>1</label>
    </ligand>
</feature>
<dbReference type="InterPro" id="IPR016024">
    <property type="entry name" value="ARM-type_fold"/>
</dbReference>
<comment type="cofactor">
    <cofactor evidence="9">
        <name>Fe(2+)</name>
        <dbReference type="ChEBI" id="CHEBI:29033"/>
    </cofactor>
    <text evidence="9">Binds 2 Fe(2+) ions per subunit.</text>
</comment>
<dbReference type="InterPro" id="IPR011989">
    <property type="entry name" value="ARM-like"/>
</dbReference>
<evidence type="ECO:0000256" key="8">
    <source>
        <dbReference type="ARBA" id="ARBA00023256"/>
    </source>
</evidence>